<dbReference type="PANTHER" id="PTHR30483:SF6">
    <property type="entry name" value="PERIPLASMIC BINDING PROTEIN OF ABC TRANSPORTER FOR NATURAL AMINO ACIDS"/>
    <property type="match status" value="1"/>
</dbReference>
<evidence type="ECO:0000256" key="3">
    <source>
        <dbReference type="ARBA" id="ARBA00022729"/>
    </source>
</evidence>
<dbReference type="Gene3D" id="3.40.50.2300">
    <property type="match status" value="2"/>
</dbReference>
<feature type="region of interest" description="Disordered" evidence="5">
    <location>
        <begin position="26"/>
        <end position="57"/>
    </location>
</feature>
<accession>A0A174IMC1</accession>
<dbReference type="Pfam" id="PF13458">
    <property type="entry name" value="Peripla_BP_6"/>
    <property type="match status" value="1"/>
</dbReference>
<sequence>MKKGKAILSILLAGMMVLGAAGCGGKEKSADDSAKDSTSKSTAESTDSGSSDGDTFKIGGIGPTTGGVAVYGQAVKNAAELAVAEINEAGGINGKQIELNFQDDEHDAEKAVNAYNTLKDWGMQALLGTVTSTPCVAVANEAYADNMFLLTPSGSAVECVQYDNAFRVCFSDPNQGLASAKYIGENKLASKVAVIYDSSDVYSSGIYEKFAEEAKNQDFEIVAAEAFTADNNKDFSTQIQKAKDAGAELVFLPIYYTEASLILDQAKKSGFDTKFFGCDGLDGILAVENFDTSLAEGVMLLTPFAADADDEATQKFVSAYKEKYGDIPNQFAADAYDGMYALKAAFEAENVTPDMSVSDICEAAKKGMTAIKIEGLTGGEEGITWTADGEPNKSPKAVVIKDGAYKAM</sequence>
<evidence type="ECO:0000256" key="2">
    <source>
        <dbReference type="ARBA" id="ARBA00022448"/>
    </source>
</evidence>
<dbReference type="InterPro" id="IPR000709">
    <property type="entry name" value="Leu_Ile_Val-bd"/>
</dbReference>
<dbReference type="GO" id="GO:0006865">
    <property type="term" value="P:amino acid transport"/>
    <property type="evidence" value="ECO:0007669"/>
    <property type="project" value="UniProtKB-KW"/>
</dbReference>
<dbReference type="PROSITE" id="PS51257">
    <property type="entry name" value="PROKAR_LIPOPROTEIN"/>
    <property type="match status" value="1"/>
</dbReference>
<protein>
    <submittedName>
        <fullName evidence="8">Leucine-, isoleucine-, valine-, threonine-, and alanine-binding protein</fullName>
    </submittedName>
</protein>
<evidence type="ECO:0000256" key="6">
    <source>
        <dbReference type="SAM" id="SignalP"/>
    </source>
</evidence>
<feature type="chain" id="PRO_5039516208" evidence="6">
    <location>
        <begin position="21"/>
        <end position="408"/>
    </location>
</feature>
<feature type="compositionally biased region" description="Low complexity" evidence="5">
    <location>
        <begin position="39"/>
        <end position="53"/>
    </location>
</feature>
<dbReference type="PRINTS" id="PR00337">
    <property type="entry name" value="LEUILEVALBP"/>
</dbReference>
<dbReference type="InterPro" id="IPR028082">
    <property type="entry name" value="Peripla_BP_I"/>
</dbReference>
<evidence type="ECO:0000259" key="7">
    <source>
        <dbReference type="Pfam" id="PF13458"/>
    </source>
</evidence>
<feature type="signal peptide" evidence="6">
    <location>
        <begin position="1"/>
        <end position="20"/>
    </location>
</feature>
<dbReference type="InterPro" id="IPR051010">
    <property type="entry name" value="BCAA_transport"/>
</dbReference>
<reference evidence="8 9" key="1">
    <citation type="submission" date="2015-09" db="EMBL/GenBank/DDBJ databases">
        <authorList>
            <consortium name="Pathogen Informatics"/>
        </authorList>
    </citation>
    <scope>NUCLEOTIDE SEQUENCE [LARGE SCALE GENOMIC DNA]</scope>
    <source>
        <strain evidence="8 9">2789STDY5834876</strain>
    </source>
</reference>
<dbReference type="OrthoDB" id="9783240at2"/>
<dbReference type="Proteomes" id="UP000095544">
    <property type="component" value="Unassembled WGS sequence"/>
</dbReference>
<dbReference type="EMBL" id="CYZU01000039">
    <property type="protein sequence ID" value="CUO86707.1"/>
    <property type="molecule type" value="Genomic_DNA"/>
</dbReference>
<dbReference type="SUPFAM" id="SSF53822">
    <property type="entry name" value="Periplasmic binding protein-like I"/>
    <property type="match status" value="1"/>
</dbReference>
<dbReference type="InterPro" id="IPR028081">
    <property type="entry name" value="Leu-bd"/>
</dbReference>
<dbReference type="RefSeq" id="WP_055154509.1">
    <property type="nucleotide sequence ID" value="NZ_CYZU01000039.1"/>
</dbReference>
<dbReference type="PANTHER" id="PTHR30483">
    <property type="entry name" value="LEUCINE-SPECIFIC-BINDING PROTEIN"/>
    <property type="match status" value="1"/>
</dbReference>
<evidence type="ECO:0000256" key="4">
    <source>
        <dbReference type="ARBA" id="ARBA00022970"/>
    </source>
</evidence>
<organism evidence="8 9">
    <name type="scientific">Faecalicatena contorta</name>
    <dbReference type="NCBI Taxonomy" id="39482"/>
    <lineage>
        <taxon>Bacteria</taxon>
        <taxon>Bacillati</taxon>
        <taxon>Bacillota</taxon>
        <taxon>Clostridia</taxon>
        <taxon>Lachnospirales</taxon>
        <taxon>Lachnospiraceae</taxon>
        <taxon>Faecalicatena</taxon>
    </lineage>
</organism>
<dbReference type="STRING" id="39482.ERS852491_03561"/>
<feature type="domain" description="Leucine-binding protein" evidence="7">
    <location>
        <begin position="56"/>
        <end position="394"/>
    </location>
</feature>
<evidence type="ECO:0000256" key="5">
    <source>
        <dbReference type="SAM" id="MobiDB-lite"/>
    </source>
</evidence>
<name>A0A174IMC1_9FIRM</name>
<proteinExistence type="inferred from homology"/>
<comment type="similarity">
    <text evidence="1">Belongs to the leucine-binding protein family.</text>
</comment>
<dbReference type="CDD" id="cd06347">
    <property type="entry name" value="PBP1_ABC_LivK_ligand_binding-like"/>
    <property type="match status" value="1"/>
</dbReference>
<evidence type="ECO:0000313" key="8">
    <source>
        <dbReference type="EMBL" id="CUO86707.1"/>
    </source>
</evidence>
<evidence type="ECO:0000256" key="1">
    <source>
        <dbReference type="ARBA" id="ARBA00010062"/>
    </source>
</evidence>
<keyword evidence="3 6" id="KW-0732">Signal</keyword>
<evidence type="ECO:0000313" key="9">
    <source>
        <dbReference type="Proteomes" id="UP000095544"/>
    </source>
</evidence>
<keyword evidence="4" id="KW-0029">Amino-acid transport</keyword>
<feature type="compositionally biased region" description="Basic and acidic residues" evidence="5">
    <location>
        <begin position="26"/>
        <end position="38"/>
    </location>
</feature>
<keyword evidence="2" id="KW-0813">Transport</keyword>
<dbReference type="AlphaFoldDB" id="A0A174IMC1"/>
<gene>
    <name evidence="8" type="primary">braC</name>
    <name evidence="8" type="ORF">ERS852491_03561</name>
</gene>